<dbReference type="EC" id="2.4.1.101" evidence="13"/>
<dbReference type="Gene3D" id="3.90.550.10">
    <property type="entry name" value="Spore Coat Polysaccharide Biosynthesis Protein SpsA, Chain A"/>
    <property type="match status" value="1"/>
</dbReference>
<dbReference type="Pfam" id="PF03071">
    <property type="entry name" value="GNT-I"/>
    <property type="match status" value="1"/>
</dbReference>
<keyword evidence="8 13" id="KW-0735">Signal-anchor</keyword>
<dbReference type="Proteomes" id="UP001497623">
    <property type="component" value="Unassembled WGS sequence"/>
</dbReference>
<comment type="function">
    <text evidence="13">Initiates complex N-linked carbohydrate formation. Essential for the conversion of high-mannose to hybrid and complex N-glycans.</text>
</comment>
<comment type="cofactor">
    <cofactor evidence="13">
        <name>Mn(2+)</name>
        <dbReference type="ChEBI" id="CHEBI:29035"/>
    </cofactor>
    <text evidence="13">The cofactor is mostly bound to the substrate.</text>
</comment>
<organism evidence="15 16">
    <name type="scientific">Meganyctiphanes norvegica</name>
    <name type="common">Northern krill</name>
    <name type="synonym">Thysanopoda norvegica</name>
    <dbReference type="NCBI Taxonomy" id="48144"/>
    <lineage>
        <taxon>Eukaryota</taxon>
        <taxon>Metazoa</taxon>
        <taxon>Ecdysozoa</taxon>
        <taxon>Arthropoda</taxon>
        <taxon>Crustacea</taxon>
        <taxon>Multicrustacea</taxon>
        <taxon>Malacostraca</taxon>
        <taxon>Eumalacostraca</taxon>
        <taxon>Eucarida</taxon>
        <taxon>Euphausiacea</taxon>
        <taxon>Euphausiidae</taxon>
        <taxon>Meganyctiphanes</taxon>
    </lineage>
</organism>
<dbReference type="EMBL" id="CAXKWB010036737">
    <property type="protein sequence ID" value="CAL4148958.1"/>
    <property type="molecule type" value="Genomic_DNA"/>
</dbReference>
<keyword evidence="6" id="KW-0812">Transmembrane</keyword>
<comment type="similarity">
    <text evidence="3 13">Belongs to the glycosyltransferase 13 family.</text>
</comment>
<dbReference type="GO" id="GO:0030145">
    <property type="term" value="F:manganese ion binding"/>
    <property type="evidence" value="ECO:0007669"/>
    <property type="project" value="UniProtKB-UniRule"/>
</dbReference>
<dbReference type="PANTHER" id="PTHR46396:SF2">
    <property type="entry name" value="ILEI_PANDER DOMAIN-CONTAINING PROTEIN"/>
    <property type="match status" value="1"/>
</dbReference>
<evidence type="ECO:0000256" key="4">
    <source>
        <dbReference type="ARBA" id="ARBA00022676"/>
    </source>
</evidence>
<dbReference type="InterPro" id="IPR052463">
    <property type="entry name" value="O-linked_mannose_GnT"/>
</dbReference>
<dbReference type="InterPro" id="IPR004139">
    <property type="entry name" value="Glyco_trans_13"/>
</dbReference>
<evidence type="ECO:0000256" key="9">
    <source>
        <dbReference type="ARBA" id="ARBA00022989"/>
    </source>
</evidence>
<evidence type="ECO:0000256" key="3">
    <source>
        <dbReference type="ARBA" id="ARBA00006492"/>
    </source>
</evidence>
<dbReference type="GO" id="GO:0016266">
    <property type="term" value="P:protein O-linked glycosylation via N-acetyl-galactosamine"/>
    <property type="evidence" value="ECO:0007669"/>
    <property type="project" value="TreeGrafter"/>
</dbReference>
<evidence type="ECO:0000256" key="1">
    <source>
        <dbReference type="ARBA" id="ARBA00004323"/>
    </source>
</evidence>
<comment type="caution">
    <text evidence="15">The sequence shown here is derived from an EMBL/GenBank/DDBJ whole genome shotgun (WGS) entry which is preliminary data.</text>
</comment>
<keyword evidence="7 13" id="KW-0479">Metal-binding</keyword>
<keyword evidence="11" id="KW-0472">Membrane</keyword>
<proteinExistence type="inferred from homology"/>
<protein>
    <recommendedName>
        <fullName evidence="13">Alpha-1,3-mannosyl-glycoprotein 2-beta-N-acetylglucosaminyltransferase</fullName>
        <shortName evidence="13">GNT-I</shortName>
        <shortName evidence="13">GlcNAc-T I</shortName>
        <ecNumber evidence="13">2.4.1.101</ecNumber>
    </recommendedName>
    <alternativeName>
        <fullName evidence="13">N-glycosyl-oligosaccharide-glycoprotein N-acetylglucosaminyltransferase I</fullName>
    </alternativeName>
</protein>
<keyword evidence="16" id="KW-1185">Reference proteome</keyword>
<keyword evidence="10 13" id="KW-0333">Golgi apparatus</keyword>
<dbReference type="GO" id="GO:0003827">
    <property type="term" value="F:alpha-1,3-mannosylglycoprotein 2-beta-N-acetylglucosaminyltransferase activity"/>
    <property type="evidence" value="ECO:0007669"/>
    <property type="project" value="UniProtKB-UniRule"/>
</dbReference>
<dbReference type="GO" id="GO:0000139">
    <property type="term" value="C:Golgi membrane"/>
    <property type="evidence" value="ECO:0007669"/>
    <property type="project" value="UniProtKB-SubCell"/>
</dbReference>
<keyword evidence="5" id="KW-0808">Transferase</keyword>
<evidence type="ECO:0000256" key="10">
    <source>
        <dbReference type="ARBA" id="ARBA00023034"/>
    </source>
</evidence>
<dbReference type="CDD" id="cd00761">
    <property type="entry name" value="Glyco_tranf_GTA_type"/>
    <property type="match status" value="1"/>
</dbReference>
<evidence type="ECO:0000256" key="7">
    <source>
        <dbReference type="ARBA" id="ARBA00022723"/>
    </source>
</evidence>
<reference evidence="15 16" key="1">
    <citation type="submission" date="2024-05" db="EMBL/GenBank/DDBJ databases">
        <authorList>
            <person name="Wallberg A."/>
        </authorList>
    </citation>
    <scope>NUCLEOTIDE SEQUENCE [LARGE SCALE GENOMIC DNA]</scope>
</reference>
<comment type="pathway">
    <text evidence="2 13">Protein modification; protein glycosylation.</text>
</comment>
<evidence type="ECO:0000256" key="5">
    <source>
        <dbReference type="ARBA" id="ARBA00022679"/>
    </source>
</evidence>
<evidence type="ECO:0000259" key="14">
    <source>
        <dbReference type="Pfam" id="PF15711"/>
    </source>
</evidence>
<comment type="catalytic activity">
    <reaction evidence="13">
        <text>N(4)-(alpha-D-Man-(1-&gt;3)-[alpha-D-Man-(1-&gt;3)-[alpha-D-Man-(1-&gt;6)]-alpha-D-Man-(1-&gt;6)]-beta-D-Man-(1-&gt;4)-beta-D-GlcNAc-(1-&gt;4)-beta-D-GlcNAc)-L-asparaginyl-[protein] (N-glucan mannose isomer 5A1,2) + UDP-N-acetyl-alpha-D-glucosamine = N(4)-{beta-D-GlcNAc-(1-&gt;2)-alpha-D-Man-(1-&gt;3)-[alpha-D-Man-(1-&gt;3)-[alpha-D-Man-(1-&gt;6)]-alpha-D-Man-(1-&gt;6)]-beta-D-Man-(1-&gt;4)-beta-D-GlcNAc-(1-&gt;4)-beta-D-GlcNAc}-L-asparaginyl-[protein] + UDP + H(+)</text>
        <dbReference type="Rhea" id="RHEA:11456"/>
        <dbReference type="Rhea" id="RHEA-COMP:14367"/>
        <dbReference type="Rhea" id="RHEA-COMP:14368"/>
        <dbReference type="ChEBI" id="CHEBI:15378"/>
        <dbReference type="ChEBI" id="CHEBI:57705"/>
        <dbReference type="ChEBI" id="CHEBI:58223"/>
        <dbReference type="ChEBI" id="CHEBI:59087"/>
        <dbReference type="ChEBI" id="CHEBI:60625"/>
        <dbReference type="EC" id="2.4.1.101"/>
    </reaction>
</comment>
<evidence type="ECO:0000256" key="2">
    <source>
        <dbReference type="ARBA" id="ARBA00004922"/>
    </source>
</evidence>
<dbReference type="AlphaFoldDB" id="A0AAV2S0C8"/>
<evidence type="ECO:0000313" key="16">
    <source>
        <dbReference type="Proteomes" id="UP001497623"/>
    </source>
</evidence>
<evidence type="ECO:0000256" key="8">
    <source>
        <dbReference type="ARBA" id="ARBA00022968"/>
    </source>
</evidence>
<sequence>DDSSILPLNKHDGLVMSVINKVTGKILLTRTFQTWSPYTHAQDLVWWLERVQAGGLVVLIVKRSGTYGLGAALPTLRKLGSLLVDHTPPRSLWLWVFVKGGPTIMESIQTISFQWPISLHTHLLYAKEAKMNTDITKTLHSVQNTFCNNHASMGNICNYNRKKLVPLHFNKSNTDFGVVISAGGRVQYLANAIEHLLQCPELTIDNIFAAISIDFKSGIPDSSTISLLELYGIRYRVVTSPSDTPTINHRLFQFYRGVWRVAIEIFPQSRYLVFLDEDVTVSKNWMSTLLHAAQALEADASLWCISGTGTPHPGINDPTLLLRGDMQPGWGYLVRADDVHLAAESWPDDSNDSVIAKRYLQLKIGHGRECIYPAMGRSQHFGVGVNTIDYLHQRYFLDPPFYDGPPVQLTPIHQLINDSYEIRVETQIKSATPITQDPCTKDFLQFPLPGSSLDFVFFFRLISADTLKWSCWQLLAECVGAWPYGTDRNHNYMWELPQSWGGTLWLVGVPASPYSKYMSRGYPLWPPLENLEKYIDKQDEFFQSLIPKPDIRKASGIYSNLFSISNKTLFYSN</sequence>
<evidence type="ECO:0000256" key="6">
    <source>
        <dbReference type="ARBA" id="ARBA00022692"/>
    </source>
</evidence>
<dbReference type="InterPro" id="IPR029044">
    <property type="entry name" value="Nucleotide-diphossugar_trans"/>
</dbReference>
<dbReference type="PANTHER" id="PTHR46396">
    <property type="entry name" value="PROTEIN O-LINKED-MANNOSE BETA-1,2-N-ACETYLGLUCOSAMINYLTRANSFERASE 1"/>
    <property type="match status" value="1"/>
</dbReference>
<gene>
    <name evidence="15" type="ORF">MNOR_LOCUS30311</name>
</gene>
<dbReference type="SUPFAM" id="SSF53448">
    <property type="entry name" value="Nucleotide-diphospho-sugar transferases"/>
    <property type="match status" value="1"/>
</dbReference>
<dbReference type="InterPro" id="IPR039477">
    <property type="entry name" value="ILEI/PANDER_dom"/>
</dbReference>
<evidence type="ECO:0000256" key="11">
    <source>
        <dbReference type="ARBA" id="ARBA00023136"/>
    </source>
</evidence>
<feature type="non-terminal residue" evidence="15">
    <location>
        <position position="1"/>
    </location>
</feature>
<accession>A0AAV2S0C8</accession>
<evidence type="ECO:0000313" key="15">
    <source>
        <dbReference type="EMBL" id="CAL4148958.1"/>
    </source>
</evidence>
<evidence type="ECO:0000256" key="13">
    <source>
        <dbReference type="RuleBase" id="RU368119"/>
    </source>
</evidence>
<keyword evidence="4 13" id="KW-0328">Glycosyltransferase</keyword>
<keyword evidence="12 13" id="KW-0464">Manganese</keyword>
<comment type="subcellular location">
    <subcellularLocation>
        <location evidence="1 13">Golgi apparatus membrane</location>
        <topology evidence="1 13">Single-pass type II membrane protein</topology>
    </subcellularLocation>
</comment>
<evidence type="ECO:0000256" key="12">
    <source>
        <dbReference type="ARBA" id="ARBA00023211"/>
    </source>
</evidence>
<name>A0AAV2S0C8_MEGNR</name>
<dbReference type="Pfam" id="PF15711">
    <property type="entry name" value="ILEI"/>
    <property type="match status" value="1"/>
</dbReference>
<dbReference type="GO" id="GO:0047223">
    <property type="term" value="F:beta-1,3-galactosyl-O-glycosyl-glycoprotein beta-1,3-N-acetylglucosaminyltransferase activity"/>
    <property type="evidence" value="ECO:0007669"/>
    <property type="project" value="TreeGrafter"/>
</dbReference>
<feature type="domain" description="ILEI/PANDER" evidence="14">
    <location>
        <begin position="13"/>
        <end position="100"/>
    </location>
</feature>
<keyword evidence="9" id="KW-1133">Transmembrane helix</keyword>